<reference evidence="8" key="1">
    <citation type="submission" date="2023-07" db="EMBL/GenBank/DDBJ databases">
        <title>Structural and functional analysis of rice phyllospheric bacteria for their antimicrobial properties and defense elicitation against blast disease.</title>
        <authorList>
            <person name="Sahu K.P."/>
            <person name="Asharani P."/>
            <person name="Kumar M."/>
            <person name="Reddy B."/>
            <person name="Kumar A."/>
        </authorList>
    </citation>
    <scope>NUCLEOTIDE SEQUENCE [LARGE SCALE GENOMIC DNA]</scope>
    <source>
        <strain evidence="8">OsEp_Plm_30P10</strain>
    </source>
</reference>
<proteinExistence type="evidence at transcript level"/>
<keyword evidence="3 6" id="KW-0717">Septation</keyword>
<evidence type="ECO:0000256" key="6">
    <source>
        <dbReference type="HAMAP-Rule" id="MF_01179"/>
    </source>
</evidence>
<keyword evidence="4 6" id="KW-0742">SOS response</keyword>
<comment type="caution">
    <text evidence="7">The sequence shown here is derived from an EMBL/GenBank/DDBJ whole genome shotgun (WGS) entry which is preliminary data.</text>
</comment>
<protein>
    <recommendedName>
        <fullName evidence="6">Cell division inhibitor SulA</fullName>
    </recommendedName>
</protein>
<evidence type="ECO:0000256" key="5">
    <source>
        <dbReference type="ARBA" id="ARBA00023306"/>
    </source>
</evidence>
<feature type="region of interest" description="FtsZ binding" evidence="6">
    <location>
        <begin position="100"/>
        <end position="106"/>
    </location>
</feature>
<evidence type="ECO:0000256" key="3">
    <source>
        <dbReference type="ARBA" id="ARBA00023210"/>
    </source>
</evidence>
<dbReference type="Pfam" id="PF03846">
    <property type="entry name" value="SulA"/>
    <property type="match status" value="1"/>
</dbReference>
<dbReference type="InterPro" id="IPR027417">
    <property type="entry name" value="P-loop_NTPase"/>
</dbReference>
<dbReference type="PANTHER" id="PTHR35369:SF4">
    <property type="entry name" value="CELL DIVISION INHIBITOR SULA"/>
    <property type="match status" value="1"/>
</dbReference>
<sequence length="163" mass="18367">MRIQLPGIAARASRFASTGLAQPAVGGITELRYNEQPGIMHLLLLPVLQKLSEQSRWQLWLTPAHKLNRSWMQQVGLPLEKSMHITESERFTTVQSMVKALRTGNYSVVLAWIPYEVSDEERLELEMAAEQGESLGLIMRPQSPEQALSGQHKAAKIPQDLFH</sequence>
<dbReference type="InterPro" id="IPR050356">
    <property type="entry name" value="SulA_CellDiv_inhibitor"/>
</dbReference>
<dbReference type="HAMAP" id="MF_01179">
    <property type="entry name" value="SulA"/>
    <property type="match status" value="1"/>
</dbReference>
<evidence type="ECO:0000256" key="2">
    <source>
        <dbReference type="ARBA" id="ARBA00022763"/>
    </source>
</evidence>
<dbReference type="PANTHER" id="PTHR35369">
    <property type="entry name" value="BLR3025 PROTEIN-RELATED"/>
    <property type="match status" value="1"/>
</dbReference>
<comment type="subunit">
    <text evidence="6">Interacts with FtsZ.</text>
</comment>
<dbReference type="InterPro" id="IPR047696">
    <property type="entry name" value="SulA_enterobact"/>
</dbReference>
<dbReference type="EMBL" id="JAOBTT010000001">
    <property type="protein sequence ID" value="MDZ7278848.1"/>
    <property type="molecule type" value="Genomic_DNA"/>
</dbReference>
<dbReference type="InterPro" id="IPR004596">
    <property type="entry name" value="Cell_div_suppressor_SulA"/>
</dbReference>
<feature type="site" description="Essential for degradation by Lon protease" evidence="6">
    <location>
        <position position="163"/>
    </location>
</feature>
<keyword evidence="2 6" id="KW-0227">DNA damage</keyword>
<evidence type="ECO:0000313" key="7">
    <source>
        <dbReference type="EMBL" id="MDZ7278848.1"/>
    </source>
</evidence>
<evidence type="ECO:0000256" key="1">
    <source>
        <dbReference type="ARBA" id="ARBA00022618"/>
    </source>
</evidence>
<evidence type="ECO:0000256" key="4">
    <source>
        <dbReference type="ARBA" id="ARBA00023236"/>
    </source>
</evidence>
<name>A0ABU5LFW5_9GAMM</name>
<dbReference type="Proteomes" id="UP001288620">
    <property type="component" value="Unassembled WGS sequence"/>
</dbReference>
<keyword evidence="5 6" id="KW-0131">Cell cycle</keyword>
<dbReference type="NCBIfam" id="NF007892">
    <property type="entry name" value="PRK10595.1"/>
    <property type="match status" value="1"/>
</dbReference>
<keyword evidence="1 6" id="KW-0132">Cell division</keyword>
<evidence type="ECO:0000313" key="8">
    <source>
        <dbReference type="Proteomes" id="UP001288620"/>
    </source>
</evidence>
<organism evidence="7 8">
    <name type="scientific">Pantoea eucrina</name>
    <dbReference type="NCBI Taxonomy" id="472693"/>
    <lineage>
        <taxon>Bacteria</taxon>
        <taxon>Pseudomonadati</taxon>
        <taxon>Pseudomonadota</taxon>
        <taxon>Gammaproteobacteria</taxon>
        <taxon>Enterobacterales</taxon>
        <taxon>Erwiniaceae</taxon>
        <taxon>Pantoea</taxon>
    </lineage>
</organism>
<comment type="PTM">
    <text evidence="6">Is rapidly cleaved and degraded by the Lon protease once DNA damage is repaired.</text>
</comment>
<dbReference type="Gene3D" id="3.40.50.300">
    <property type="entry name" value="P-loop containing nucleotide triphosphate hydrolases"/>
    <property type="match status" value="1"/>
</dbReference>
<comment type="similarity">
    <text evidence="6">Belongs to the SulA family.</text>
</comment>
<keyword evidence="8" id="KW-1185">Reference proteome</keyword>
<comment type="function">
    <text evidence="6">Component of the SOS system and an inhibitor of cell division. Accumulation of SulA causes rapid cessation of cell division and the appearance of long, non-septate filaments. In the presence of GTP, binds a polymerization-competent form of FtsZ in a 1:1 ratio, thus inhibiting FtsZ polymerization and therefore preventing it from participating in the assembly of the Z ring. This mechanism prevents the premature segregation of damaged DNA to daughter cells during cell division.</text>
</comment>
<dbReference type="PIRSF" id="PIRSF003093">
    <property type="entry name" value="SulA"/>
    <property type="match status" value="1"/>
</dbReference>
<dbReference type="SUPFAM" id="SSF52540">
    <property type="entry name" value="P-loop containing nucleoside triphosphate hydrolases"/>
    <property type="match status" value="1"/>
</dbReference>
<comment type="caution">
    <text evidence="6">Lacks conserved residue(s) required for the propagation of feature annotation.</text>
</comment>
<dbReference type="NCBIfam" id="TIGR00623">
    <property type="entry name" value="SOS_SulA_coli"/>
    <property type="match status" value="1"/>
</dbReference>
<comment type="induction">
    <text evidence="6">By DNA damage, as part of the SOS response.</text>
</comment>
<gene>
    <name evidence="6 7" type="primary">sulA</name>
    <name evidence="7" type="ORF">N4G40_11290</name>
</gene>
<accession>A0ABU5LFW5</accession>
<dbReference type="RefSeq" id="WP_322543784.1">
    <property type="nucleotide sequence ID" value="NZ_JAOBTT010000001.1"/>
</dbReference>